<dbReference type="EMBL" id="AY119264">
    <property type="protein sequence ID" value="AAM51124.1"/>
    <property type="molecule type" value="mRNA"/>
</dbReference>
<feature type="transmembrane region" description="Helical" evidence="1">
    <location>
        <begin position="6"/>
        <end position="25"/>
    </location>
</feature>
<evidence type="ECO:0000313" key="2">
    <source>
        <dbReference type="EMBL" id="AAM51124.1"/>
    </source>
</evidence>
<evidence type="ECO:0000256" key="1">
    <source>
        <dbReference type="SAM" id="Phobius"/>
    </source>
</evidence>
<keyword evidence="1" id="KW-1133">Transmembrane helix</keyword>
<organism evidence="2">
    <name type="scientific">Drosophila melanogaster</name>
    <name type="common">Fruit fly</name>
    <dbReference type="NCBI Taxonomy" id="7227"/>
    <lineage>
        <taxon>Eukaryota</taxon>
        <taxon>Metazoa</taxon>
        <taxon>Ecdysozoa</taxon>
        <taxon>Arthropoda</taxon>
        <taxon>Hexapoda</taxon>
        <taxon>Insecta</taxon>
        <taxon>Pterygota</taxon>
        <taxon>Neoptera</taxon>
        <taxon>Endopterygota</taxon>
        <taxon>Diptera</taxon>
        <taxon>Brachycera</taxon>
        <taxon>Muscomorpha</taxon>
        <taxon>Ephydroidea</taxon>
        <taxon>Drosophilidae</taxon>
        <taxon>Drosophila</taxon>
        <taxon>Sophophora</taxon>
    </lineage>
</organism>
<keyword evidence="1" id="KW-0812">Transmembrane</keyword>
<keyword evidence="1" id="KW-0472">Membrane</keyword>
<proteinExistence type="evidence at transcript level"/>
<name>Q8MRU5_DROME</name>
<protein>
    <submittedName>
        <fullName evidence="2">SD23414p</fullName>
    </submittedName>
</protein>
<reference evidence="2" key="1">
    <citation type="submission" date="2002-06" db="EMBL/GenBank/DDBJ databases">
        <authorList>
            <person name="Stapleton M."/>
            <person name="Brokstein P."/>
            <person name="Hong L."/>
            <person name="Agbayani A."/>
            <person name="Carlson J."/>
            <person name="Champe M."/>
            <person name="Chavez C."/>
            <person name="Dorsett V."/>
            <person name="Dresnek D."/>
            <person name="Farfan D."/>
            <person name="Frise E."/>
            <person name="George R."/>
            <person name="Gonzalez M."/>
            <person name="Guarin H."/>
            <person name="Kronmiller B."/>
            <person name="Li P."/>
            <person name="Liao G."/>
            <person name="Miranda A."/>
            <person name="Mungall C.J."/>
            <person name="Nunoo J."/>
            <person name="Pacleb J."/>
            <person name="Paragas V."/>
            <person name="Park S."/>
            <person name="Patel S."/>
            <person name="Phouanenavong S."/>
            <person name="Wan K."/>
            <person name="Yu C."/>
            <person name="Lewis S.E."/>
            <person name="Rubin G.M."/>
            <person name="Celniker S."/>
        </authorList>
    </citation>
    <scope>NUCLEOTIDE SEQUENCE</scope>
</reference>
<sequence>MQKKIYIYIYVYYIGVMHFTIPFTITASLNRNRKSDAQLAYNRYRTPKLFTPFALMHDDND</sequence>
<dbReference type="AlphaFoldDB" id="Q8MRU5"/>
<accession>Q8MRU5</accession>